<dbReference type="AlphaFoldDB" id="A0A9W6ZRY8"/>
<protein>
    <recommendedName>
        <fullName evidence="2">Cyclic nucleotide-binding domain-containing protein</fullName>
    </recommendedName>
</protein>
<sequence length="661" mass="74943">MDYEGGNDESYGTFPMEELPPDFNRERALSETPFPYQRGKEVGQVSDLQHHDNLVVTRRSLKLERVRKETVFNMRISNILGENKELCLLLFARATKRYMDFRLGSFKIAWLKWMTLVRHERKVEKRRQHFASRQISMNHLKDTQAGGTKRNQEQVRDMINWMQNEKIFPKEIPEKMLEDICANMSNRLLHKGETVFLQGDIGESYYIIIDGAIDLYLQEDSEHELRMRMLREKERRNFAKIDWTARGAELGRKMKRMPVGVSFGELSLLNDEYSHRSCTAVAGTPNTQLCVIDRALYNRTLLKFHQNAAFVQTLKAQLSEVGAFKAWVPESRAHVLDHSTMHTFGCGSCIYNKHDKIKHIFFVLDGEVALVTDGVRRSKKKKKKKKKKKGEGGGGGEGSGALIFDEETHPHHMFGNDKDHFELSRQTNGSMLGDVEALHNIKEHCTTGVVKSREVDLKGGLKRMGILDKIVLDRQISRTEVKERGREINMLGRQLPKIVSDHLSPGGPKTLEDGFLLRPVKGGSSTVAPFLTPERLGRSGASLAPIVAPNSDPTYNLRRDGIERAGPGAYEGAYPWKMTRGGLLKTPSTATGKGVYSSLLSMNPSKMNLYKSLNKTIYSEQKTRDLRQMARANQSGRKYVQGEGIMRPKTGISKVKPIAHS</sequence>
<dbReference type="PROSITE" id="PS50042">
    <property type="entry name" value="CNMP_BINDING_3"/>
    <property type="match status" value="1"/>
</dbReference>
<feature type="domain" description="Cyclic nucleotide-binding" evidence="2">
    <location>
        <begin position="168"/>
        <end position="301"/>
    </location>
</feature>
<evidence type="ECO:0000256" key="1">
    <source>
        <dbReference type="SAM" id="MobiDB-lite"/>
    </source>
</evidence>
<dbReference type="InterPro" id="IPR014710">
    <property type="entry name" value="RmlC-like_jellyroll"/>
</dbReference>
<dbReference type="OrthoDB" id="2021138at2759"/>
<gene>
    <name evidence="3" type="ORF">TrRE_jg1126</name>
</gene>
<name>A0A9W6ZRY8_9STRA</name>
<dbReference type="InterPro" id="IPR050503">
    <property type="entry name" value="cAMP-dep_PK_reg_su-like"/>
</dbReference>
<evidence type="ECO:0000313" key="4">
    <source>
        <dbReference type="Proteomes" id="UP001165082"/>
    </source>
</evidence>
<keyword evidence="4" id="KW-1185">Reference proteome</keyword>
<dbReference type="InterPro" id="IPR018490">
    <property type="entry name" value="cNMP-bd_dom_sf"/>
</dbReference>
<dbReference type="SUPFAM" id="SSF51206">
    <property type="entry name" value="cAMP-binding domain-like"/>
    <property type="match status" value="2"/>
</dbReference>
<feature type="compositionally biased region" description="Basic residues" evidence="1">
    <location>
        <begin position="377"/>
        <end position="389"/>
    </location>
</feature>
<reference evidence="3" key="1">
    <citation type="submission" date="2022-07" db="EMBL/GenBank/DDBJ databases">
        <title>Genome analysis of Parmales, a sister group of diatoms, reveals the evolutionary specialization of diatoms from phago-mixotrophs to photoautotrophs.</title>
        <authorList>
            <person name="Ban H."/>
            <person name="Sato S."/>
            <person name="Yoshikawa S."/>
            <person name="Kazumasa Y."/>
            <person name="Nakamura Y."/>
            <person name="Ichinomiya M."/>
            <person name="Saitoh K."/>
            <person name="Sato N."/>
            <person name="Blanc-Mathieu R."/>
            <person name="Endo H."/>
            <person name="Kuwata A."/>
            <person name="Ogata H."/>
        </authorList>
    </citation>
    <scope>NUCLEOTIDE SEQUENCE</scope>
</reference>
<comment type="caution">
    <text evidence="3">The sequence shown here is derived from an EMBL/GenBank/DDBJ whole genome shotgun (WGS) entry which is preliminary data.</text>
</comment>
<dbReference type="InterPro" id="IPR000595">
    <property type="entry name" value="cNMP-bd_dom"/>
</dbReference>
<accession>A0A9W6ZRY8</accession>
<organism evidence="3 4">
    <name type="scientific">Triparma retinervis</name>
    <dbReference type="NCBI Taxonomy" id="2557542"/>
    <lineage>
        <taxon>Eukaryota</taxon>
        <taxon>Sar</taxon>
        <taxon>Stramenopiles</taxon>
        <taxon>Ochrophyta</taxon>
        <taxon>Bolidophyceae</taxon>
        <taxon>Parmales</taxon>
        <taxon>Triparmaceae</taxon>
        <taxon>Triparma</taxon>
    </lineage>
</organism>
<dbReference type="GO" id="GO:0005952">
    <property type="term" value="C:cAMP-dependent protein kinase complex"/>
    <property type="evidence" value="ECO:0007669"/>
    <property type="project" value="InterPro"/>
</dbReference>
<evidence type="ECO:0000259" key="2">
    <source>
        <dbReference type="PROSITE" id="PS50042"/>
    </source>
</evidence>
<dbReference type="PANTHER" id="PTHR11635:SF152">
    <property type="entry name" value="CAMP-DEPENDENT PROTEIN KINASE TYPE I REGULATORY SUBUNIT-RELATED"/>
    <property type="match status" value="1"/>
</dbReference>
<dbReference type="GO" id="GO:0004862">
    <property type="term" value="F:cAMP-dependent protein kinase inhibitor activity"/>
    <property type="evidence" value="ECO:0007669"/>
    <property type="project" value="TreeGrafter"/>
</dbReference>
<dbReference type="EMBL" id="BRXZ01002168">
    <property type="protein sequence ID" value="GMH56048.1"/>
    <property type="molecule type" value="Genomic_DNA"/>
</dbReference>
<dbReference type="SMART" id="SM00100">
    <property type="entry name" value="cNMP"/>
    <property type="match status" value="2"/>
</dbReference>
<dbReference type="GO" id="GO:0034236">
    <property type="term" value="F:protein kinase A catalytic subunit binding"/>
    <property type="evidence" value="ECO:0007669"/>
    <property type="project" value="TreeGrafter"/>
</dbReference>
<evidence type="ECO:0000313" key="3">
    <source>
        <dbReference type="EMBL" id="GMH56048.1"/>
    </source>
</evidence>
<dbReference type="Gene3D" id="2.60.120.10">
    <property type="entry name" value="Jelly Rolls"/>
    <property type="match status" value="2"/>
</dbReference>
<dbReference type="Proteomes" id="UP001165082">
    <property type="component" value="Unassembled WGS sequence"/>
</dbReference>
<proteinExistence type="predicted"/>
<dbReference type="CDD" id="cd00038">
    <property type="entry name" value="CAP_ED"/>
    <property type="match status" value="1"/>
</dbReference>
<dbReference type="PANTHER" id="PTHR11635">
    <property type="entry name" value="CAMP-DEPENDENT PROTEIN KINASE REGULATORY CHAIN"/>
    <property type="match status" value="1"/>
</dbReference>
<dbReference type="GO" id="GO:0005829">
    <property type="term" value="C:cytosol"/>
    <property type="evidence" value="ECO:0007669"/>
    <property type="project" value="TreeGrafter"/>
</dbReference>
<feature type="region of interest" description="Disordered" evidence="1">
    <location>
        <begin position="375"/>
        <end position="402"/>
    </location>
</feature>
<dbReference type="GO" id="GO:0030552">
    <property type="term" value="F:cAMP binding"/>
    <property type="evidence" value="ECO:0007669"/>
    <property type="project" value="TreeGrafter"/>
</dbReference>